<dbReference type="InterPro" id="IPR037460">
    <property type="entry name" value="SEST-like"/>
</dbReference>
<feature type="disulfide bond" evidence="2">
    <location>
        <begin position="127"/>
        <end position="135"/>
    </location>
</feature>
<dbReference type="PANTHER" id="PTHR37981">
    <property type="entry name" value="LIPASE 2"/>
    <property type="match status" value="1"/>
</dbReference>
<evidence type="ECO:0000256" key="1">
    <source>
        <dbReference type="PIRSR" id="PIRSR637460-1"/>
    </source>
</evidence>
<dbReference type="CDD" id="cd01823">
    <property type="entry name" value="SEST_like"/>
    <property type="match status" value="1"/>
</dbReference>
<reference evidence="5" key="2">
    <citation type="submission" date="2020-09" db="EMBL/GenBank/DDBJ databases">
        <authorList>
            <person name="Sun Q."/>
            <person name="Zhou Y."/>
        </authorList>
    </citation>
    <scope>NUCLEOTIDE SEQUENCE</scope>
    <source>
        <strain evidence="5">CGMCC 4.7403</strain>
    </source>
</reference>
<evidence type="ECO:0000313" key="5">
    <source>
        <dbReference type="EMBL" id="GHE37830.1"/>
    </source>
</evidence>
<protein>
    <submittedName>
        <fullName evidence="5">Lipase 1</fullName>
    </submittedName>
</protein>
<accession>A0A919DFE7</accession>
<keyword evidence="6" id="KW-1185">Reference proteome</keyword>
<dbReference type="InterPro" id="IPR013830">
    <property type="entry name" value="SGNH_hydro"/>
</dbReference>
<feature type="disulfide bond" evidence="2">
    <location>
        <begin position="185"/>
        <end position="233"/>
    </location>
</feature>
<dbReference type="InterPro" id="IPR036514">
    <property type="entry name" value="SGNH_hydro_sf"/>
</dbReference>
<dbReference type="GO" id="GO:0019433">
    <property type="term" value="P:triglyceride catabolic process"/>
    <property type="evidence" value="ECO:0007669"/>
    <property type="project" value="TreeGrafter"/>
</dbReference>
<proteinExistence type="predicted"/>
<keyword evidence="3" id="KW-0732">Signal</keyword>
<evidence type="ECO:0000313" key="6">
    <source>
        <dbReference type="Proteomes" id="UP000603227"/>
    </source>
</evidence>
<feature type="active site" evidence="1">
    <location>
        <position position="252"/>
    </location>
</feature>
<keyword evidence="2" id="KW-1015">Disulfide bond</keyword>
<gene>
    <name evidence="5" type="ORF">GCM10017771_56200</name>
</gene>
<organism evidence="5 6">
    <name type="scientific">Streptomyces capitiformicae</name>
    <dbReference type="NCBI Taxonomy" id="2014920"/>
    <lineage>
        <taxon>Bacteria</taxon>
        <taxon>Bacillati</taxon>
        <taxon>Actinomycetota</taxon>
        <taxon>Actinomycetes</taxon>
        <taxon>Kitasatosporales</taxon>
        <taxon>Streptomycetaceae</taxon>
        <taxon>Streptomyces</taxon>
    </lineage>
</organism>
<dbReference type="PANTHER" id="PTHR37981:SF1">
    <property type="entry name" value="SGNH HYDROLASE-TYPE ESTERASE DOMAIN-CONTAINING PROTEIN"/>
    <property type="match status" value="1"/>
</dbReference>
<dbReference type="Proteomes" id="UP000603227">
    <property type="component" value="Unassembled WGS sequence"/>
</dbReference>
<dbReference type="AlphaFoldDB" id="A0A919DFE7"/>
<evidence type="ECO:0000256" key="3">
    <source>
        <dbReference type="SAM" id="SignalP"/>
    </source>
</evidence>
<comment type="caution">
    <text evidence="5">The sequence shown here is derived from an EMBL/GenBank/DDBJ whole genome shotgun (WGS) entry which is preliminary data.</text>
</comment>
<dbReference type="Gene3D" id="3.40.50.1110">
    <property type="entry name" value="SGNH hydrolase"/>
    <property type="match status" value="1"/>
</dbReference>
<name>A0A919DFE7_9ACTN</name>
<dbReference type="Pfam" id="PF13472">
    <property type="entry name" value="Lipase_GDSL_2"/>
    <property type="match status" value="1"/>
</dbReference>
<feature type="domain" description="SGNH hydrolase-type esterase" evidence="4">
    <location>
        <begin position="40"/>
        <end position="259"/>
    </location>
</feature>
<sequence>MQREVMRRITAAVAAGLMTFAGLVAAGAPAQAATEAEYVALGDSYASGVGAGSYDASSGDCKRSTKNYPRLWAAANPEYSLKDVTCSGATIADVRADQLSALSASTNLVTLTVGGNDAQFSTVVQTCLTDTENACALATGWMSQYARNQLVDELTGLYKDIKARSPKALILVFGYPQTLSTSGVCSPIELSAKKRAGMNGLADALAEGTQKATVDAGVYFIDMRKQFTGHGACGTDPWVHSVNVSDTKASFHPNAAGHEKGYAAKFIATWG</sequence>
<feature type="active site" description="Nucleophile" evidence="1">
    <location>
        <position position="44"/>
    </location>
</feature>
<evidence type="ECO:0000256" key="2">
    <source>
        <dbReference type="PIRSR" id="PIRSR637460-2"/>
    </source>
</evidence>
<dbReference type="EMBL" id="BNAT01000022">
    <property type="protein sequence ID" value="GHE37830.1"/>
    <property type="molecule type" value="Genomic_DNA"/>
</dbReference>
<reference evidence="5" key="1">
    <citation type="journal article" date="2014" name="Int. J. Syst. Evol. Microbiol.">
        <title>Complete genome sequence of Corynebacterium casei LMG S-19264T (=DSM 44701T), isolated from a smear-ripened cheese.</title>
        <authorList>
            <consortium name="US DOE Joint Genome Institute (JGI-PGF)"/>
            <person name="Walter F."/>
            <person name="Albersmeier A."/>
            <person name="Kalinowski J."/>
            <person name="Ruckert C."/>
        </authorList>
    </citation>
    <scope>NUCLEOTIDE SEQUENCE</scope>
    <source>
        <strain evidence="5">CGMCC 4.7403</strain>
    </source>
</reference>
<feature type="signal peptide" evidence="3">
    <location>
        <begin position="1"/>
        <end position="32"/>
    </location>
</feature>
<dbReference type="SUPFAM" id="SSF52266">
    <property type="entry name" value="SGNH hydrolase"/>
    <property type="match status" value="1"/>
</dbReference>
<evidence type="ECO:0000259" key="4">
    <source>
        <dbReference type="Pfam" id="PF13472"/>
    </source>
</evidence>
<dbReference type="GO" id="GO:0004806">
    <property type="term" value="F:triacylglycerol lipase activity"/>
    <property type="evidence" value="ECO:0007669"/>
    <property type="project" value="TreeGrafter"/>
</dbReference>
<feature type="disulfide bond" evidence="2">
    <location>
        <begin position="61"/>
        <end position="86"/>
    </location>
</feature>
<feature type="chain" id="PRO_5036965877" evidence="3">
    <location>
        <begin position="33"/>
        <end position="271"/>
    </location>
</feature>